<proteinExistence type="predicted"/>
<feature type="compositionally biased region" description="Polar residues" evidence="1">
    <location>
        <begin position="10"/>
        <end position="21"/>
    </location>
</feature>
<feature type="compositionally biased region" description="Acidic residues" evidence="1">
    <location>
        <begin position="98"/>
        <end position="109"/>
    </location>
</feature>
<gene>
    <name evidence="2" type="ORF">BBRV_LOCUS59877</name>
</gene>
<name>A0A6V7JWR8_9HYME</name>
<reference evidence="2" key="1">
    <citation type="submission" date="2020-07" db="EMBL/GenBank/DDBJ databases">
        <authorList>
            <person name="Ferguson B K."/>
        </authorList>
    </citation>
    <scope>NUCLEOTIDE SEQUENCE</scope>
    <source>
        <strain evidence="2">L06</strain>
    </source>
</reference>
<accession>A0A6V7JWR8</accession>
<protein>
    <submittedName>
        <fullName evidence="2">Uncharacterized protein</fullName>
    </submittedName>
</protein>
<feature type="region of interest" description="Disordered" evidence="1">
    <location>
        <begin position="1"/>
        <end position="56"/>
    </location>
</feature>
<dbReference type="AlphaFoldDB" id="A0A6V7JWR8"/>
<sequence>MPFFSGSRYGRSNTNTGSDTIKNVEISPRPDRFFLGSRYGKRNQQQSPESAAGGAAASLRRLEAVLNYLSRVRRLDEPQQQHRQPHNYEIEQTYYDNGYDDNDEKDDTDNQVSYGK</sequence>
<evidence type="ECO:0000256" key="1">
    <source>
        <dbReference type="SAM" id="MobiDB-lite"/>
    </source>
</evidence>
<organism evidence="2">
    <name type="scientific">Bracon brevicornis</name>
    <dbReference type="NCBI Taxonomy" id="1563983"/>
    <lineage>
        <taxon>Eukaryota</taxon>
        <taxon>Metazoa</taxon>
        <taxon>Ecdysozoa</taxon>
        <taxon>Arthropoda</taxon>
        <taxon>Hexapoda</taxon>
        <taxon>Insecta</taxon>
        <taxon>Pterygota</taxon>
        <taxon>Neoptera</taxon>
        <taxon>Endopterygota</taxon>
        <taxon>Hymenoptera</taxon>
        <taxon>Apocrita</taxon>
        <taxon>Ichneumonoidea</taxon>
        <taxon>Braconidae</taxon>
        <taxon>Braconinae</taxon>
        <taxon>Bracon</taxon>
    </lineage>
</organism>
<evidence type="ECO:0000313" key="2">
    <source>
        <dbReference type="EMBL" id="CAD1554656.1"/>
    </source>
</evidence>
<feature type="region of interest" description="Disordered" evidence="1">
    <location>
        <begin position="75"/>
        <end position="116"/>
    </location>
</feature>
<dbReference type="EMBL" id="CADCXW020000020">
    <property type="protein sequence ID" value="CAD1554656.1"/>
    <property type="molecule type" value="Genomic_DNA"/>
</dbReference>